<dbReference type="InterPro" id="IPR002347">
    <property type="entry name" value="SDR_fam"/>
</dbReference>
<dbReference type="PANTHER" id="PTHR43115:SF4">
    <property type="entry name" value="DEHYDROGENASE_REDUCTASE SDR FAMILY MEMBER 11"/>
    <property type="match status" value="1"/>
</dbReference>
<evidence type="ECO:0000256" key="1">
    <source>
        <dbReference type="ARBA" id="ARBA00006484"/>
    </source>
</evidence>
<evidence type="ECO:0000313" key="4">
    <source>
        <dbReference type="EMBL" id="SFP85980.1"/>
    </source>
</evidence>
<dbReference type="InterPro" id="IPR036291">
    <property type="entry name" value="NAD(P)-bd_dom_sf"/>
</dbReference>
<evidence type="ECO:0000256" key="2">
    <source>
        <dbReference type="ARBA" id="ARBA00023002"/>
    </source>
</evidence>
<accession>A0A1I5TSD5</accession>
<dbReference type="PRINTS" id="PR00080">
    <property type="entry name" value="SDRFAMILY"/>
</dbReference>
<dbReference type="PRINTS" id="PR00081">
    <property type="entry name" value="GDHRDH"/>
</dbReference>
<dbReference type="SUPFAM" id="SSF51735">
    <property type="entry name" value="NAD(P)-binding Rossmann-fold domains"/>
    <property type="match status" value="1"/>
</dbReference>
<organism evidence="4 5">
    <name type="scientific">Pseudarcicella hirudinis</name>
    <dbReference type="NCBI Taxonomy" id="1079859"/>
    <lineage>
        <taxon>Bacteria</taxon>
        <taxon>Pseudomonadati</taxon>
        <taxon>Bacteroidota</taxon>
        <taxon>Cytophagia</taxon>
        <taxon>Cytophagales</taxon>
        <taxon>Flectobacillaceae</taxon>
        <taxon>Pseudarcicella</taxon>
    </lineage>
</organism>
<dbReference type="OrthoDB" id="9810734at2"/>
<dbReference type="PANTHER" id="PTHR43115">
    <property type="entry name" value="DEHYDROGENASE/REDUCTASE SDR FAMILY MEMBER 11"/>
    <property type="match status" value="1"/>
</dbReference>
<dbReference type="RefSeq" id="WP_092017389.1">
    <property type="nucleotide sequence ID" value="NZ_FOXH01000006.1"/>
</dbReference>
<keyword evidence="2" id="KW-0560">Oxidoreductase</keyword>
<dbReference type="AlphaFoldDB" id="A0A1I5TSD5"/>
<dbReference type="Gene3D" id="3.40.50.720">
    <property type="entry name" value="NAD(P)-binding Rossmann-like Domain"/>
    <property type="match status" value="1"/>
</dbReference>
<dbReference type="InterPro" id="IPR020904">
    <property type="entry name" value="Sc_DH/Rdtase_CS"/>
</dbReference>
<dbReference type="STRING" id="1079859.SAMN04515674_106182"/>
<dbReference type="EMBL" id="FOXH01000006">
    <property type="protein sequence ID" value="SFP85980.1"/>
    <property type="molecule type" value="Genomic_DNA"/>
</dbReference>
<dbReference type="GO" id="GO:0016491">
    <property type="term" value="F:oxidoreductase activity"/>
    <property type="evidence" value="ECO:0007669"/>
    <property type="project" value="UniProtKB-KW"/>
</dbReference>
<reference evidence="4 5" key="1">
    <citation type="submission" date="2016-10" db="EMBL/GenBank/DDBJ databases">
        <authorList>
            <person name="de Groot N.N."/>
        </authorList>
    </citation>
    <scope>NUCLEOTIDE SEQUENCE [LARGE SCALE GENOMIC DNA]</scope>
    <source>
        <strain evidence="5">E92,LMG 26720,CCM 7988</strain>
    </source>
</reference>
<dbReference type="Pfam" id="PF00106">
    <property type="entry name" value="adh_short"/>
    <property type="match status" value="1"/>
</dbReference>
<dbReference type="CDD" id="cd05233">
    <property type="entry name" value="SDR_c"/>
    <property type="match status" value="1"/>
</dbReference>
<evidence type="ECO:0000256" key="3">
    <source>
        <dbReference type="RuleBase" id="RU000363"/>
    </source>
</evidence>
<dbReference type="PROSITE" id="PS00061">
    <property type="entry name" value="ADH_SHORT"/>
    <property type="match status" value="1"/>
</dbReference>
<gene>
    <name evidence="4" type="ORF">SAMN04515674_106182</name>
</gene>
<dbReference type="Proteomes" id="UP000199306">
    <property type="component" value="Unassembled WGS sequence"/>
</dbReference>
<sequence>MHTFLTDKVVLLSGASAGIGRSLLFRLIEAGALVAFCGRSEQKMNDLYLEIGAEEMKKHFSGIFCLSKETEIVNFIRGIHEKFGRIDYLINCAGLNSARGNVEEINTEDLDWMYKINLRAPMIMMKETSKIMKPFKQGTIINVLSTVCLFSNEGIGAYTASKSGLDALTKVFRKEVRKDNIKVISVYPGGVNTGFRDTVREDYLSPESVAETILKTMNLPAEVMLDEIVLRPAIERNF</sequence>
<name>A0A1I5TSD5_9BACT</name>
<evidence type="ECO:0000313" key="5">
    <source>
        <dbReference type="Proteomes" id="UP000199306"/>
    </source>
</evidence>
<protein>
    <submittedName>
        <fullName evidence="4">NADP-dependent 3-hydroxy acid dehydrogenase YdfG</fullName>
    </submittedName>
</protein>
<comment type="similarity">
    <text evidence="1 3">Belongs to the short-chain dehydrogenases/reductases (SDR) family.</text>
</comment>
<keyword evidence="5" id="KW-1185">Reference proteome</keyword>
<proteinExistence type="inferred from homology"/>